<reference evidence="1" key="1">
    <citation type="submission" date="2019-08" db="EMBL/GenBank/DDBJ databases">
        <authorList>
            <person name="Kucharzyk K."/>
            <person name="Murdoch R.W."/>
            <person name="Higgins S."/>
            <person name="Loffler F."/>
        </authorList>
    </citation>
    <scope>NUCLEOTIDE SEQUENCE</scope>
</reference>
<comment type="caution">
    <text evidence="1">The sequence shown here is derived from an EMBL/GenBank/DDBJ whole genome shotgun (WGS) entry which is preliminary data.</text>
</comment>
<name>A0A645APA5_9ZZZZ</name>
<dbReference type="AlphaFoldDB" id="A0A645APA5"/>
<dbReference type="InterPro" id="IPR023606">
    <property type="entry name" value="CoA-Trfase_III_dom_1_sf"/>
</dbReference>
<dbReference type="Gene3D" id="3.40.50.10540">
    <property type="entry name" value="Crotonobetainyl-coa:carnitine coa-transferase, domain 1"/>
    <property type="match status" value="1"/>
</dbReference>
<accession>A0A645APA5</accession>
<organism evidence="1">
    <name type="scientific">bioreactor metagenome</name>
    <dbReference type="NCBI Taxonomy" id="1076179"/>
    <lineage>
        <taxon>unclassified sequences</taxon>
        <taxon>metagenomes</taxon>
        <taxon>ecological metagenomes</taxon>
    </lineage>
</organism>
<dbReference type="EMBL" id="VSSQ01013415">
    <property type="protein sequence ID" value="MPM51434.1"/>
    <property type="molecule type" value="Genomic_DNA"/>
</dbReference>
<dbReference type="SUPFAM" id="SSF89796">
    <property type="entry name" value="CoA-transferase family III (CaiB/BaiF)"/>
    <property type="match status" value="1"/>
</dbReference>
<protein>
    <submittedName>
        <fullName evidence="1">Uncharacterized protein</fullName>
    </submittedName>
</protein>
<proteinExistence type="predicted"/>
<gene>
    <name evidence="1" type="ORF">SDC9_98183</name>
</gene>
<evidence type="ECO:0000313" key="1">
    <source>
        <dbReference type="EMBL" id="MPM51434.1"/>
    </source>
</evidence>
<sequence>MLTSADLAHERIQHVKDVLNDPQALENKYVVPVSNLDGSETKQAMSPIRFALDEPTSIEDIAPTVLRHSPLVGQHSAEILLENGYTQEEVARLLAEQIISVDQY</sequence>